<keyword evidence="2 6" id="KW-0489">Methyltransferase</keyword>
<dbReference type="SUPFAM" id="SSF55315">
    <property type="entry name" value="L30e-like"/>
    <property type="match status" value="1"/>
</dbReference>
<evidence type="ECO:0000313" key="6">
    <source>
        <dbReference type="EMBL" id="WEK33454.1"/>
    </source>
</evidence>
<dbReference type="Gene3D" id="3.40.1280.10">
    <property type="match status" value="1"/>
</dbReference>
<dbReference type="InterPro" id="IPR053888">
    <property type="entry name" value="MRM3-like_sub_bind"/>
</dbReference>
<dbReference type="Proteomes" id="UP001220610">
    <property type="component" value="Chromosome"/>
</dbReference>
<accession>A0AAJ6BF86</accession>
<evidence type="ECO:0000259" key="4">
    <source>
        <dbReference type="Pfam" id="PF00588"/>
    </source>
</evidence>
<name>A0AAJ6BF86_9BACT</name>
<dbReference type="InterPro" id="IPR029028">
    <property type="entry name" value="Alpha/beta_knot_MTases"/>
</dbReference>
<dbReference type="GO" id="GO:0006396">
    <property type="term" value="P:RNA processing"/>
    <property type="evidence" value="ECO:0007669"/>
    <property type="project" value="InterPro"/>
</dbReference>
<proteinExistence type="inferred from homology"/>
<dbReference type="InterPro" id="IPR029064">
    <property type="entry name" value="Ribosomal_eL30-like_sf"/>
</dbReference>
<evidence type="ECO:0000256" key="3">
    <source>
        <dbReference type="ARBA" id="ARBA00022679"/>
    </source>
</evidence>
<dbReference type="InterPro" id="IPR001537">
    <property type="entry name" value="SpoU_MeTrfase"/>
</dbReference>
<dbReference type="CDD" id="cd18109">
    <property type="entry name" value="SpoU-like_RNA-MTase"/>
    <property type="match status" value="1"/>
</dbReference>
<dbReference type="EMBL" id="CP119311">
    <property type="protein sequence ID" value="WEK33454.1"/>
    <property type="molecule type" value="Genomic_DNA"/>
</dbReference>
<dbReference type="GO" id="GO:0003723">
    <property type="term" value="F:RNA binding"/>
    <property type="evidence" value="ECO:0007669"/>
    <property type="project" value="InterPro"/>
</dbReference>
<reference evidence="6" key="1">
    <citation type="submission" date="2023-03" db="EMBL/GenBank/DDBJ databases">
        <title>Andean soil-derived lignocellulolytic bacterial consortium as a source of novel taxa and putative plastic-active enzymes.</title>
        <authorList>
            <person name="Diaz-Garcia L."/>
            <person name="Chuvochina M."/>
            <person name="Feuerriegel G."/>
            <person name="Bunk B."/>
            <person name="Sproer C."/>
            <person name="Streit W.R."/>
            <person name="Rodriguez L.M."/>
            <person name="Overmann J."/>
            <person name="Jimenez D.J."/>
        </authorList>
    </citation>
    <scope>NUCLEOTIDE SEQUENCE</scope>
    <source>
        <strain evidence="6">MAG 7</strain>
    </source>
</reference>
<keyword evidence="3" id="KW-0808">Transferase</keyword>
<organism evidence="6 7">
    <name type="scientific">Candidatus Pseudobacter hemicellulosilyticus</name>
    <dbReference type="NCBI Taxonomy" id="3121375"/>
    <lineage>
        <taxon>Bacteria</taxon>
        <taxon>Pseudomonadati</taxon>
        <taxon>Bacteroidota</taxon>
        <taxon>Chitinophagia</taxon>
        <taxon>Chitinophagales</taxon>
        <taxon>Chitinophagaceae</taxon>
        <taxon>Pseudobacter</taxon>
    </lineage>
</organism>
<dbReference type="InterPro" id="IPR029026">
    <property type="entry name" value="tRNA_m1G_MTases_N"/>
</dbReference>
<dbReference type="Pfam" id="PF22435">
    <property type="entry name" value="MRM3-like_sub_bind"/>
    <property type="match status" value="1"/>
</dbReference>
<dbReference type="GO" id="GO:0032259">
    <property type="term" value="P:methylation"/>
    <property type="evidence" value="ECO:0007669"/>
    <property type="project" value="UniProtKB-KW"/>
</dbReference>
<gene>
    <name evidence="6" type="ORF">P0Y53_13260</name>
</gene>
<dbReference type="AlphaFoldDB" id="A0AAJ6BF86"/>
<dbReference type="PANTHER" id="PTHR43191:SF2">
    <property type="entry name" value="RRNA METHYLTRANSFERASE 3, MITOCHONDRIAL"/>
    <property type="match status" value="1"/>
</dbReference>
<dbReference type="Gene3D" id="3.30.1330.30">
    <property type="match status" value="1"/>
</dbReference>
<dbReference type="InterPro" id="IPR051259">
    <property type="entry name" value="rRNA_Methyltransferase"/>
</dbReference>
<dbReference type="Pfam" id="PF00588">
    <property type="entry name" value="SpoU_methylase"/>
    <property type="match status" value="1"/>
</dbReference>
<feature type="domain" description="MRM3-like substrate binding" evidence="5">
    <location>
        <begin position="5"/>
        <end position="87"/>
    </location>
</feature>
<dbReference type="PANTHER" id="PTHR43191">
    <property type="entry name" value="RRNA METHYLTRANSFERASE 3"/>
    <property type="match status" value="1"/>
</dbReference>
<evidence type="ECO:0000256" key="2">
    <source>
        <dbReference type="ARBA" id="ARBA00022603"/>
    </source>
</evidence>
<evidence type="ECO:0000313" key="7">
    <source>
        <dbReference type="Proteomes" id="UP001220610"/>
    </source>
</evidence>
<evidence type="ECO:0000259" key="5">
    <source>
        <dbReference type="Pfam" id="PF22435"/>
    </source>
</evidence>
<dbReference type="SUPFAM" id="SSF75217">
    <property type="entry name" value="alpha/beta knot"/>
    <property type="match status" value="1"/>
</dbReference>
<comment type="similarity">
    <text evidence="1">Belongs to the class IV-like SAM-binding methyltransferase superfamily. RNA methyltransferase TrmH family.</text>
</comment>
<feature type="domain" description="tRNA/rRNA methyltransferase SpoU type" evidence="4">
    <location>
        <begin position="104"/>
        <end position="239"/>
    </location>
</feature>
<dbReference type="GO" id="GO:0008173">
    <property type="term" value="F:RNA methyltransferase activity"/>
    <property type="evidence" value="ECO:0007669"/>
    <property type="project" value="InterPro"/>
</dbReference>
<sequence>MLVKSQVKYIQSLSQKKLRDEEGLFVGEGPKIINELLSAGNVHLQQLYALPEWISQQPATIAERCMAVDPDELGRLSFQQHPNQVLGVFRKPEFAPERDWGKGLHVVLDTLQDPGNMGTILRCADWFGINAMVCSPDSADIFNPKVVQASMGGISRVEVIYTDLPAFLRAHSGIPVLAATLDGTPLPAMTGGAKGFLLIGNESRGISDELLALATHRVTIPRKGQAESLNAAVATGILLSHLTV</sequence>
<protein>
    <submittedName>
        <fullName evidence="6">RNA methyltransferase</fullName>
    </submittedName>
</protein>
<evidence type="ECO:0000256" key="1">
    <source>
        <dbReference type="ARBA" id="ARBA00007228"/>
    </source>
</evidence>